<name>A0A655AGP2_MYCTX</name>
<accession>A0A655AGP2</accession>
<evidence type="ECO:0000313" key="3">
    <source>
        <dbReference type="Proteomes" id="UP000048948"/>
    </source>
</evidence>
<gene>
    <name evidence="2" type="ORF">ERS027646_03127</name>
</gene>
<dbReference type="EMBL" id="CNGE01000681">
    <property type="protein sequence ID" value="CKT19095.1"/>
    <property type="molecule type" value="Genomic_DNA"/>
</dbReference>
<protein>
    <submittedName>
        <fullName evidence="2">Uncharacterized protein</fullName>
    </submittedName>
</protein>
<feature type="region of interest" description="Disordered" evidence="1">
    <location>
        <begin position="67"/>
        <end position="208"/>
    </location>
</feature>
<feature type="compositionally biased region" description="Basic and acidic residues" evidence="1">
    <location>
        <begin position="159"/>
        <end position="171"/>
    </location>
</feature>
<evidence type="ECO:0000313" key="2">
    <source>
        <dbReference type="EMBL" id="CKT19095.1"/>
    </source>
</evidence>
<organism evidence="2 3">
    <name type="scientific">Mycobacterium tuberculosis</name>
    <dbReference type="NCBI Taxonomy" id="1773"/>
    <lineage>
        <taxon>Bacteria</taxon>
        <taxon>Bacillati</taxon>
        <taxon>Actinomycetota</taxon>
        <taxon>Actinomycetes</taxon>
        <taxon>Mycobacteriales</taxon>
        <taxon>Mycobacteriaceae</taxon>
        <taxon>Mycobacterium</taxon>
        <taxon>Mycobacterium tuberculosis complex</taxon>
    </lineage>
</organism>
<reference evidence="2 3" key="1">
    <citation type="submission" date="2015-03" db="EMBL/GenBank/DDBJ databases">
        <authorList>
            <consortium name="Pathogen Informatics"/>
        </authorList>
    </citation>
    <scope>NUCLEOTIDE SEQUENCE [LARGE SCALE GENOMIC DNA]</scope>
    <source>
        <strain evidence="2 3">Bir 172</strain>
    </source>
</reference>
<feature type="compositionally biased region" description="Basic residues" evidence="1">
    <location>
        <begin position="81"/>
        <end position="91"/>
    </location>
</feature>
<evidence type="ECO:0000256" key="1">
    <source>
        <dbReference type="SAM" id="MobiDB-lite"/>
    </source>
</evidence>
<dbReference type="Proteomes" id="UP000048948">
    <property type="component" value="Unassembled WGS sequence"/>
</dbReference>
<proteinExistence type="predicted"/>
<sequence>MDHFAGAPGAARRPGHRVRRRCAGELGCPRGGLCTRRHRRHVHPPGRRIAPVGRRGRRLGCAEPVRATRRATRGARGAERSHRRPQHRGAARRVFPPGPTAARRAGGVRQFRRLELRPTARPGIGGGRGAACCGPTSRRHRRGAGSENGRTSGGCAGDFGRRRGLSADRRRPAPRPRGAHPGDRFGQLSARLRPAMPSAGAGPDAVAG</sequence>
<dbReference type="AlphaFoldDB" id="A0A655AGP2"/>